<dbReference type="GO" id="GO:0016829">
    <property type="term" value="F:lyase activity"/>
    <property type="evidence" value="ECO:0007669"/>
    <property type="project" value="UniProtKB-KW"/>
</dbReference>
<dbReference type="InterPro" id="IPR002762">
    <property type="entry name" value="CbiX-like"/>
</dbReference>
<evidence type="ECO:0000256" key="2">
    <source>
        <dbReference type="ARBA" id="ARBA00023239"/>
    </source>
</evidence>
<accession>A0A2P8FEK3</accession>
<comment type="caution">
    <text evidence="3">The sequence shown here is derived from an EMBL/GenBank/DDBJ whole genome shotgun (WGS) entry which is preliminary data.</text>
</comment>
<dbReference type="GO" id="GO:0046872">
    <property type="term" value="F:metal ion binding"/>
    <property type="evidence" value="ECO:0007669"/>
    <property type="project" value="UniProtKB-KW"/>
</dbReference>
<evidence type="ECO:0000313" key="3">
    <source>
        <dbReference type="EMBL" id="PSL20147.1"/>
    </source>
</evidence>
<protein>
    <submittedName>
        <fullName evidence="3">Sirohydrochlorin ferrochelatase</fullName>
    </submittedName>
</protein>
<dbReference type="OrthoDB" id="7346027at2"/>
<evidence type="ECO:0000313" key="4">
    <source>
        <dbReference type="Proteomes" id="UP000240418"/>
    </source>
</evidence>
<keyword evidence="1" id="KW-0479">Metal-binding</keyword>
<reference evidence="3 4" key="1">
    <citation type="submission" date="2018-03" db="EMBL/GenBank/DDBJ databases">
        <title>Genomic Encyclopedia of Archaeal and Bacterial Type Strains, Phase II (KMG-II): from individual species to whole genera.</title>
        <authorList>
            <person name="Goeker M."/>
        </authorList>
    </citation>
    <scope>NUCLEOTIDE SEQUENCE [LARGE SCALE GENOMIC DNA]</scope>
    <source>
        <strain evidence="3 4">DSM 100673</strain>
    </source>
</reference>
<keyword evidence="4" id="KW-1185">Reference proteome</keyword>
<dbReference type="EMBL" id="PYGJ01000004">
    <property type="protein sequence ID" value="PSL20147.1"/>
    <property type="molecule type" value="Genomic_DNA"/>
</dbReference>
<name>A0A2P8FEK3_9RHOB</name>
<sequence>MPSPCEALIVAHGQPWAPEPPEEKLAVLAADVQARLRGWTVRSATIAMPGRLEDQAALMPKNGVIYPFFMSDGWFVSRVLPKRLGNAPQRILPPFGFDDALPQLAADLVSRELAQHGWRVAETTVVLAAHGSARGPRAAEATHRFASLLKSLIPNAKVRTGFVEECPCVEAAAFGADRQSICLPFFAQEGDHCRDDIPRMLDQAGFEGVRLKPLGEAPDVASLIADTLTKSGLR</sequence>
<dbReference type="Gene3D" id="3.40.50.1400">
    <property type="match status" value="2"/>
</dbReference>
<gene>
    <name evidence="3" type="ORF">CLV88_104208</name>
</gene>
<dbReference type="PANTHER" id="PTHR33542">
    <property type="entry name" value="SIROHYDROCHLORIN FERROCHELATASE, CHLOROPLASTIC"/>
    <property type="match status" value="1"/>
</dbReference>
<dbReference type="CDD" id="cd03416">
    <property type="entry name" value="CbiX_SirB_N"/>
    <property type="match status" value="1"/>
</dbReference>
<dbReference type="PANTHER" id="PTHR33542:SF3">
    <property type="entry name" value="SIROHYDROCHLORIN FERROCHELATASE, CHLOROPLASTIC"/>
    <property type="match status" value="1"/>
</dbReference>
<dbReference type="AlphaFoldDB" id="A0A2P8FEK3"/>
<dbReference type="Pfam" id="PF01903">
    <property type="entry name" value="CbiX"/>
    <property type="match status" value="1"/>
</dbReference>
<organism evidence="3 4">
    <name type="scientific">Shimia abyssi</name>
    <dbReference type="NCBI Taxonomy" id="1662395"/>
    <lineage>
        <taxon>Bacteria</taxon>
        <taxon>Pseudomonadati</taxon>
        <taxon>Pseudomonadota</taxon>
        <taxon>Alphaproteobacteria</taxon>
        <taxon>Rhodobacterales</taxon>
        <taxon>Roseobacteraceae</taxon>
    </lineage>
</organism>
<dbReference type="SUPFAM" id="SSF53800">
    <property type="entry name" value="Chelatase"/>
    <property type="match status" value="2"/>
</dbReference>
<dbReference type="RefSeq" id="WP_106608150.1">
    <property type="nucleotide sequence ID" value="NZ_PYGJ01000004.1"/>
</dbReference>
<dbReference type="InterPro" id="IPR050963">
    <property type="entry name" value="Sirohydro_Cobaltochel/CbiX"/>
</dbReference>
<proteinExistence type="predicted"/>
<dbReference type="Proteomes" id="UP000240418">
    <property type="component" value="Unassembled WGS sequence"/>
</dbReference>
<evidence type="ECO:0000256" key="1">
    <source>
        <dbReference type="ARBA" id="ARBA00022723"/>
    </source>
</evidence>
<keyword evidence="2" id="KW-0456">Lyase</keyword>